<reference evidence="1" key="1">
    <citation type="journal article" date="2021" name="Open Biol.">
        <title>Shared evolutionary footprints suggest mitochondrial oxidative damage underlies multiple complex I losses in fungi.</title>
        <authorList>
            <person name="Schikora-Tamarit M.A."/>
            <person name="Marcet-Houben M."/>
            <person name="Nosek J."/>
            <person name="Gabaldon T."/>
        </authorList>
    </citation>
    <scope>NUCLEOTIDE SEQUENCE</scope>
    <source>
        <strain evidence="1">CBS2887</strain>
    </source>
</reference>
<dbReference type="AlphaFoldDB" id="A0A9P8QED3"/>
<sequence>MVESCNLLLDDKVLDPQKRNLLGVGVQVFLLSTLPIKLGVDLRVFVLQFVHSFNNSGFPFNSFSFTAFDFLHSGIDLSLSLIGQPTGGEHDVSVRHGLGSDDVLSGTVTRRGDRDQFVPGEELLEWNPAVWRVDQSVNLLRR</sequence>
<comment type="caution">
    <text evidence="1">The sequence shown here is derived from an EMBL/GenBank/DDBJ whole genome shotgun (WGS) entry which is preliminary data.</text>
</comment>
<dbReference type="Proteomes" id="UP000774326">
    <property type="component" value="Unassembled WGS sequence"/>
</dbReference>
<name>A0A9P8QED3_WICPI</name>
<accession>A0A9P8QED3</accession>
<dbReference type="EMBL" id="JAEUBG010000104">
    <property type="protein sequence ID" value="KAH3688858.1"/>
    <property type="molecule type" value="Genomic_DNA"/>
</dbReference>
<gene>
    <name evidence="1" type="ORF">WICPIJ_000164</name>
</gene>
<evidence type="ECO:0000313" key="1">
    <source>
        <dbReference type="EMBL" id="KAH3688858.1"/>
    </source>
</evidence>
<keyword evidence="2" id="KW-1185">Reference proteome</keyword>
<reference evidence="1" key="2">
    <citation type="submission" date="2021-01" db="EMBL/GenBank/DDBJ databases">
        <authorList>
            <person name="Schikora-Tamarit M.A."/>
        </authorList>
    </citation>
    <scope>NUCLEOTIDE SEQUENCE</scope>
    <source>
        <strain evidence="1">CBS2887</strain>
    </source>
</reference>
<evidence type="ECO:0000313" key="2">
    <source>
        <dbReference type="Proteomes" id="UP000774326"/>
    </source>
</evidence>
<organism evidence="1 2">
    <name type="scientific">Wickerhamomyces pijperi</name>
    <name type="common">Yeast</name>
    <name type="synonym">Pichia pijperi</name>
    <dbReference type="NCBI Taxonomy" id="599730"/>
    <lineage>
        <taxon>Eukaryota</taxon>
        <taxon>Fungi</taxon>
        <taxon>Dikarya</taxon>
        <taxon>Ascomycota</taxon>
        <taxon>Saccharomycotina</taxon>
        <taxon>Saccharomycetes</taxon>
        <taxon>Phaffomycetales</taxon>
        <taxon>Wickerhamomycetaceae</taxon>
        <taxon>Wickerhamomyces</taxon>
    </lineage>
</organism>
<protein>
    <submittedName>
        <fullName evidence="1">Uncharacterized protein</fullName>
    </submittedName>
</protein>
<proteinExistence type="predicted"/>